<evidence type="ECO:0000256" key="2">
    <source>
        <dbReference type="SAM" id="MobiDB-lite"/>
    </source>
</evidence>
<evidence type="ECO:0000313" key="4">
    <source>
        <dbReference type="RefSeq" id="XP_030761855.1"/>
    </source>
</evidence>
<feature type="region of interest" description="Disordered" evidence="2">
    <location>
        <begin position="348"/>
        <end position="379"/>
    </location>
</feature>
<sequence>MATKKKKQLLKDDEIRETITLVQKRFPQYPISPAMIRNPSKDFVLGFYSRCVEEIENAVAEVTRTRRLHLPSTFSEEEAIFYRLSKIPMLMQEVDFKLGDLYQFDPKRLNTHMFIVAHFMVYLQSIKDETTQICDRVFDAKEKYKQIEEDVQMLKEKKIQKQLVLTNLKQISLDLKDEAAQLLPHYEKAMELIEKSEEKCKDKLLEIEHAKNELKNFEEEIEKLERTKQELQGLVITETEYHTLKNKLESLKVEESNLEDIDINNILLEQKQKIEYLQTCLAKLDQLELPPELYKLHECRAELKDIDQKLEHVINLKKEKKAEIEALQAQLESEKLDLEKVKKDLKNSQKRADLGRQKKEELNKAKEYEKNNNELKKQKKKRVLEKIEADYDTIKVDVEEKYGQYCQIQDGAMNKLKSIIQKTNPQLPK</sequence>
<keyword evidence="1" id="KW-0175">Coiled coil</keyword>
<name>A0A6J2YG46_SITOR</name>
<protein>
    <submittedName>
        <fullName evidence="4">Myosin-11-like</fullName>
    </submittedName>
</protein>
<keyword evidence="3" id="KW-1185">Reference proteome</keyword>
<gene>
    <name evidence="4" type="primary">LOC115886722</name>
</gene>
<dbReference type="Proteomes" id="UP000504635">
    <property type="component" value="Unplaced"/>
</dbReference>
<dbReference type="InParanoid" id="A0A6J2YG46"/>
<reference evidence="4" key="1">
    <citation type="submission" date="2025-08" db="UniProtKB">
        <authorList>
            <consortium name="RefSeq"/>
        </authorList>
    </citation>
    <scope>IDENTIFICATION</scope>
    <source>
        <tissue evidence="4">Gonads</tissue>
    </source>
</reference>
<proteinExistence type="predicted"/>
<feature type="compositionally biased region" description="Basic and acidic residues" evidence="2">
    <location>
        <begin position="348"/>
        <end position="376"/>
    </location>
</feature>
<dbReference type="AlphaFoldDB" id="A0A6J2YG46"/>
<evidence type="ECO:0000256" key="1">
    <source>
        <dbReference type="SAM" id="Coils"/>
    </source>
</evidence>
<feature type="coiled-coil region" evidence="1">
    <location>
        <begin position="186"/>
        <end position="261"/>
    </location>
</feature>
<dbReference type="Gene3D" id="1.10.418.60">
    <property type="entry name" value="Ncd80 complex, Nuf2 subunit"/>
    <property type="match status" value="1"/>
</dbReference>
<organism evidence="3 4">
    <name type="scientific">Sitophilus oryzae</name>
    <name type="common">Rice weevil</name>
    <name type="synonym">Curculio oryzae</name>
    <dbReference type="NCBI Taxonomy" id="7048"/>
    <lineage>
        <taxon>Eukaryota</taxon>
        <taxon>Metazoa</taxon>
        <taxon>Ecdysozoa</taxon>
        <taxon>Arthropoda</taxon>
        <taxon>Hexapoda</taxon>
        <taxon>Insecta</taxon>
        <taxon>Pterygota</taxon>
        <taxon>Neoptera</taxon>
        <taxon>Endopterygota</taxon>
        <taxon>Coleoptera</taxon>
        <taxon>Polyphaga</taxon>
        <taxon>Cucujiformia</taxon>
        <taxon>Curculionidae</taxon>
        <taxon>Dryophthorinae</taxon>
        <taxon>Sitophilus</taxon>
    </lineage>
</organism>
<accession>A0A6J2YG46</accession>
<dbReference type="GeneID" id="115886722"/>
<dbReference type="OrthoDB" id="6735200at2759"/>
<evidence type="ECO:0000313" key="3">
    <source>
        <dbReference type="Proteomes" id="UP000504635"/>
    </source>
</evidence>
<dbReference type="KEGG" id="soy:115886722"/>
<dbReference type="InterPro" id="IPR038275">
    <property type="entry name" value="Nuf2_N_sf"/>
</dbReference>
<dbReference type="RefSeq" id="XP_030761855.1">
    <property type="nucleotide sequence ID" value="XM_030905995.1"/>
</dbReference>